<accession>A0A1G9X7X3</accession>
<feature type="binding site" evidence="3">
    <location>
        <position position="192"/>
    </location>
    <ligand>
        <name>Zn(2+)</name>
        <dbReference type="ChEBI" id="CHEBI:29105"/>
        <label>1</label>
    </ligand>
</feature>
<feature type="binding site" evidence="3">
    <location>
        <position position="127"/>
    </location>
    <ligand>
        <name>Zn(2+)</name>
        <dbReference type="ChEBI" id="CHEBI:29105"/>
        <label>2</label>
    </ligand>
</feature>
<dbReference type="GO" id="GO:0016813">
    <property type="term" value="F:hydrolase activity, acting on carbon-nitrogen (but not peptide) bonds, in linear amidines"/>
    <property type="evidence" value="ECO:0007669"/>
    <property type="project" value="InterPro"/>
</dbReference>
<dbReference type="Gene3D" id="3.40.630.10">
    <property type="entry name" value="Zn peptidases"/>
    <property type="match status" value="1"/>
</dbReference>
<proteinExistence type="inferred from homology"/>
<feature type="binding site" evidence="3">
    <location>
        <position position="81"/>
    </location>
    <ligand>
        <name>Zn(2+)</name>
        <dbReference type="ChEBI" id="CHEBI:29105"/>
        <label>1</label>
    </ligand>
</feature>
<name>A0A1G9X7X3_9FIRM</name>
<dbReference type="Gene3D" id="3.30.70.360">
    <property type="match status" value="1"/>
</dbReference>
<reference evidence="5 6" key="1">
    <citation type="submission" date="2016-10" db="EMBL/GenBank/DDBJ databases">
        <authorList>
            <person name="de Groot N.N."/>
        </authorList>
    </citation>
    <scope>NUCLEOTIDE SEQUENCE [LARGE SCALE GENOMIC DNA]</scope>
    <source>
        <strain evidence="5 6">DSM 1736</strain>
    </source>
</reference>
<evidence type="ECO:0000256" key="3">
    <source>
        <dbReference type="PIRSR" id="PIRSR001235-1"/>
    </source>
</evidence>
<dbReference type="EMBL" id="FNHB01000009">
    <property type="protein sequence ID" value="SDM92860.1"/>
    <property type="molecule type" value="Genomic_DNA"/>
</dbReference>
<keyword evidence="2" id="KW-0378">Hydrolase</keyword>
<dbReference type="GO" id="GO:0046872">
    <property type="term" value="F:metal ion binding"/>
    <property type="evidence" value="ECO:0007669"/>
    <property type="project" value="UniProtKB-KW"/>
</dbReference>
<evidence type="ECO:0000313" key="5">
    <source>
        <dbReference type="EMBL" id="SDM92860.1"/>
    </source>
</evidence>
<dbReference type="CDD" id="cd03884">
    <property type="entry name" value="M20_bAS"/>
    <property type="match status" value="1"/>
</dbReference>
<sequence length="413" mass="44469">MQGIDILAVQAHIKKLAELGQTPDGGTSRLSYSEAWQQAQDFVSGLMQAAGMTVERDAFGNLIGTCRGQNQSLPYLMTGSHLDTVPEGGSLDGALGIIGAIECIRSWRVNGFKPLRTVKIVATVEEEGTLFGVGCLGSRVMAGEMPLEKLVQLKDRSGKTLQQYLSAQQLDIAAAGAARIATEDIHAFLELHVEQGSELDISGQPWAVVTDIVGIDRLWITLQGHANHAGTTRMDRRKDALVAAGRLVQEIYQNALDSQGLYVSTAGTCCVAPGAVNVIPGQVELAVETRASQDAVMERVYQNIISLLQGIEKQYGVKGAITRRSTTPAVSLAPTMIKEFEKAAHKLDMAVCKMPSWAGHDAKIMAGITSCGMLFVPSRNGISHSREEDTRWTDVEKGLQVFCETMQCIASGR</sequence>
<evidence type="ECO:0000256" key="1">
    <source>
        <dbReference type="ARBA" id="ARBA00006153"/>
    </source>
</evidence>
<evidence type="ECO:0000313" key="6">
    <source>
        <dbReference type="Proteomes" id="UP000214880"/>
    </source>
</evidence>
<dbReference type="InterPro" id="IPR002933">
    <property type="entry name" value="Peptidase_M20"/>
</dbReference>
<dbReference type="AlphaFoldDB" id="A0A1G9X7X3"/>
<comment type="cofactor">
    <cofactor evidence="3">
        <name>Zn(2+)</name>
        <dbReference type="ChEBI" id="CHEBI:29105"/>
    </cofactor>
    <text evidence="3">Binds 2 Zn(2+) ions per subunit.</text>
</comment>
<dbReference type="Pfam" id="PF01546">
    <property type="entry name" value="Peptidase_M20"/>
    <property type="match status" value="1"/>
</dbReference>
<feature type="binding site" evidence="3">
    <location>
        <position position="384"/>
    </location>
    <ligand>
        <name>Zn(2+)</name>
        <dbReference type="ChEBI" id="CHEBI:29105"/>
        <label>2</label>
    </ligand>
</feature>
<dbReference type="PANTHER" id="PTHR32494">
    <property type="entry name" value="ALLANTOATE DEIMINASE-RELATED"/>
    <property type="match status" value="1"/>
</dbReference>
<keyword evidence="3" id="KW-0479">Metal-binding</keyword>
<feature type="binding site" evidence="4">
    <location>
        <position position="217"/>
    </location>
    <ligand>
        <name>allantoate</name>
        <dbReference type="ChEBI" id="CHEBI:17536"/>
    </ligand>
</feature>
<dbReference type="InterPro" id="IPR036264">
    <property type="entry name" value="Bact_exopeptidase_dim_dom"/>
</dbReference>
<feature type="binding site" evidence="4">
    <location>
        <position position="277"/>
    </location>
    <ligand>
        <name>allantoate</name>
        <dbReference type="ChEBI" id="CHEBI:17536"/>
    </ligand>
</feature>
<evidence type="ECO:0000256" key="4">
    <source>
        <dbReference type="PIRSR" id="PIRSR001235-2"/>
    </source>
</evidence>
<feature type="binding site" evidence="3">
    <location>
        <position position="92"/>
    </location>
    <ligand>
        <name>Zn(2+)</name>
        <dbReference type="ChEBI" id="CHEBI:29105"/>
        <label>1</label>
    </ligand>
</feature>
<dbReference type="InterPro" id="IPR010158">
    <property type="entry name" value="Amidase_Cbmase"/>
</dbReference>
<dbReference type="NCBIfam" id="TIGR01879">
    <property type="entry name" value="hydantase"/>
    <property type="match status" value="1"/>
</dbReference>
<feature type="binding site" evidence="4">
    <location>
        <position position="290"/>
    </location>
    <ligand>
        <name>allantoate</name>
        <dbReference type="ChEBI" id="CHEBI:17536"/>
    </ligand>
</feature>
<dbReference type="SUPFAM" id="SSF55031">
    <property type="entry name" value="Bacterial exopeptidase dimerisation domain"/>
    <property type="match status" value="1"/>
</dbReference>
<organism evidence="5 6">
    <name type="scientific">Dendrosporobacter quercicolus</name>
    <dbReference type="NCBI Taxonomy" id="146817"/>
    <lineage>
        <taxon>Bacteria</taxon>
        <taxon>Bacillati</taxon>
        <taxon>Bacillota</taxon>
        <taxon>Negativicutes</taxon>
        <taxon>Selenomonadales</taxon>
        <taxon>Sporomusaceae</taxon>
        <taxon>Dendrosporobacter</taxon>
    </lineage>
</organism>
<dbReference type="Proteomes" id="UP000214880">
    <property type="component" value="Unassembled WGS sequence"/>
</dbReference>
<comment type="similarity">
    <text evidence="1">Belongs to the peptidase M20 family.</text>
</comment>
<feature type="binding site" evidence="3">
    <location>
        <position position="92"/>
    </location>
    <ligand>
        <name>Zn(2+)</name>
        <dbReference type="ChEBI" id="CHEBI:29105"/>
        <label>2</label>
    </ligand>
</feature>
<keyword evidence="3" id="KW-0862">Zinc</keyword>
<gene>
    <name evidence="5" type="ORF">SAMN04488502_10915</name>
</gene>
<dbReference type="STRING" id="146817.SAMN04488502_10915"/>
<evidence type="ECO:0000256" key="2">
    <source>
        <dbReference type="ARBA" id="ARBA00022801"/>
    </source>
</evidence>
<protein>
    <submittedName>
        <fullName evidence="5">Allantoate deiminase</fullName>
    </submittedName>
</protein>
<keyword evidence="6" id="KW-1185">Reference proteome</keyword>
<dbReference type="PIRSF" id="PIRSF001235">
    <property type="entry name" value="Amidase_carbamoylase"/>
    <property type="match status" value="1"/>
</dbReference>
<dbReference type="NCBIfam" id="NF006771">
    <property type="entry name" value="PRK09290.1-5"/>
    <property type="match status" value="1"/>
</dbReference>
<dbReference type="PANTHER" id="PTHR32494:SF5">
    <property type="entry name" value="ALLANTOATE AMIDOHYDROLASE"/>
    <property type="match status" value="1"/>
</dbReference>
<dbReference type="SUPFAM" id="SSF53187">
    <property type="entry name" value="Zn-dependent exopeptidases"/>
    <property type="match status" value="1"/>
</dbReference>